<dbReference type="PANTHER" id="PTHR14269">
    <property type="entry name" value="CDP-DIACYLGLYCEROL--GLYCEROL-3-PHOSPHATE 3-PHOSPHATIDYLTRANSFERASE-RELATED"/>
    <property type="match status" value="1"/>
</dbReference>
<keyword evidence="2" id="KW-0444">Lipid biosynthesis</keyword>
<evidence type="ECO:0000256" key="12">
    <source>
        <dbReference type="SAM" id="Phobius"/>
    </source>
</evidence>
<dbReference type="PROSITE" id="PS00379">
    <property type="entry name" value="CDP_ALCOHOL_P_TRANSF"/>
    <property type="match status" value="1"/>
</dbReference>
<feature type="transmembrane region" description="Helical" evidence="12">
    <location>
        <begin position="361"/>
        <end position="381"/>
    </location>
</feature>
<evidence type="ECO:0000256" key="8">
    <source>
        <dbReference type="ARBA" id="ARBA00023209"/>
    </source>
</evidence>
<evidence type="ECO:0000256" key="5">
    <source>
        <dbReference type="ARBA" id="ARBA00022989"/>
    </source>
</evidence>
<reference evidence="13" key="1">
    <citation type="journal article" date="2020" name="Stud. Mycol.">
        <title>101 Dothideomycetes genomes: a test case for predicting lifestyles and emergence of pathogens.</title>
        <authorList>
            <person name="Haridas S."/>
            <person name="Albert R."/>
            <person name="Binder M."/>
            <person name="Bloem J."/>
            <person name="Labutti K."/>
            <person name="Salamov A."/>
            <person name="Andreopoulos B."/>
            <person name="Baker S."/>
            <person name="Barry K."/>
            <person name="Bills G."/>
            <person name="Bluhm B."/>
            <person name="Cannon C."/>
            <person name="Castanera R."/>
            <person name="Culley D."/>
            <person name="Daum C."/>
            <person name="Ezra D."/>
            <person name="Gonzalez J."/>
            <person name="Henrissat B."/>
            <person name="Kuo A."/>
            <person name="Liang C."/>
            <person name="Lipzen A."/>
            <person name="Lutzoni F."/>
            <person name="Magnuson J."/>
            <person name="Mondo S."/>
            <person name="Nolan M."/>
            <person name="Ohm R."/>
            <person name="Pangilinan J."/>
            <person name="Park H.-J."/>
            <person name="Ramirez L."/>
            <person name="Alfaro M."/>
            <person name="Sun H."/>
            <person name="Tritt A."/>
            <person name="Yoshinaga Y."/>
            <person name="Zwiers L.-H."/>
            <person name="Turgeon B."/>
            <person name="Goodwin S."/>
            <person name="Spatafora J."/>
            <person name="Crous P."/>
            <person name="Grigoriev I."/>
        </authorList>
    </citation>
    <scope>NUCLEOTIDE SEQUENCE</scope>
    <source>
        <strain evidence="13">CBS 627.86</strain>
    </source>
</reference>
<keyword evidence="9" id="KW-1208">Phospholipid metabolism</keyword>
<keyword evidence="7 12" id="KW-0472">Membrane</keyword>
<evidence type="ECO:0000256" key="11">
    <source>
        <dbReference type="SAM" id="MobiDB-lite"/>
    </source>
</evidence>
<evidence type="ECO:0000256" key="2">
    <source>
        <dbReference type="ARBA" id="ARBA00022516"/>
    </source>
</evidence>
<dbReference type="Proteomes" id="UP000799770">
    <property type="component" value="Unassembled WGS sequence"/>
</dbReference>
<dbReference type="GO" id="GO:0032049">
    <property type="term" value="P:cardiolipin biosynthetic process"/>
    <property type="evidence" value="ECO:0007669"/>
    <property type="project" value="TreeGrafter"/>
</dbReference>
<evidence type="ECO:0000313" key="13">
    <source>
        <dbReference type="EMBL" id="KAF2115023.1"/>
    </source>
</evidence>
<evidence type="ECO:0000256" key="1">
    <source>
        <dbReference type="ARBA" id="ARBA00004141"/>
    </source>
</evidence>
<keyword evidence="8" id="KW-0594">Phospholipid biosynthesis</keyword>
<dbReference type="PANTHER" id="PTHR14269:SF60">
    <property type="entry name" value="CARDIOLIPIN SYNTHASE (CMP-FORMING)"/>
    <property type="match status" value="1"/>
</dbReference>
<name>A0A6A5Z7J3_9PLEO</name>
<evidence type="ECO:0000313" key="14">
    <source>
        <dbReference type="Proteomes" id="UP000799770"/>
    </source>
</evidence>
<dbReference type="InterPro" id="IPR048254">
    <property type="entry name" value="CDP_ALCOHOL_P_TRANSF_CS"/>
</dbReference>
<dbReference type="GO" id="GO:0005739">
    <property type="term" value="C:mitochondrion"/>
    <property type="evidence" value="ECO:0007669"/>
    <property type="project" value="TreeGrafter"/>
</dbReference>
<accession>A0A6A5Z7J3</accession>
<evidence type="ECO:0000256" key="9">
    <source>
        <dbReference type="ARBA" id="ARBA00023264"/>
    </source>
</evidence>
<proteinExistence type="inferred from homology"/>
<keyword evidence="4 12" id="KW-0812">Transmembrane</keyword>
<organism evidence="13 14">
    <name type="scientific">Lophiotrema nucula</name>
    <dbReference type="NCBI Taxonomy" id="690887"/>
    <lineage>
        <taxon>Eukaryota</taxon>
        <taxon>Fungi</taxon>
        <taxon>Dikarya</taxon>
        <taxon>Ascomycota</taxon>
        <taxon>Pezizomycotina</taxon>
        <taxon>Dothideomycetes</taxon>
        <taxon>Pleosporomycetidae</taxon>
        <taxon>Pleosporales</taxon>
        <taxon>Lophiotremataceae</taxon>
        <taxon>Lophiotrema</taxon>
    </lineage>
</organism>
<evidence type="ECO:0000256" key="7">
    <source>
        <dbReference type="ARBA" id="ARBA00023136"/>
    </source>
</evidence>
<evidence type="ECO:0000256" key="3">
    <source>
        <dbReference type="ARBA" id="ARBA00022679"/>
    </source>
</evidence>
<keyword evidence="14" id="KW-1185">Reference proteome</keyword>
<dbReference type="GO" id="GO:0043337">
    <property type="term" value="F:cardiolipin synthase (CMP-forming)"/>
    <property type="evidence" value="ECO:0007669"/>
    <property type="project" value="TreeGrafter"/>
</dbReference>
<sequence length="397" mass="43778">MARPILPSSAIRFALSPQHIRSGLSQLSGARQSLLQVSSRASYSWPATKSQPYFSQHRKAINCSRTRQWTRTTFSTSTRRKAEREDAEKSLQEGASRNNAKDSPPKPRPTPSTRLTTLAAKVKFPGTLRHENIYTLPNILTVSRLIATPVIGYLIIHNHHLYAFSLFAYAGFSDLLDGWIARRWNLQTVVGSVIDPLADKALMTTLVTCLAVNGSLPLPLATLILGRDVSLAVAAIYYRYASLPGPKTWRRYWDFSLPSAEVHPTTMSKFNTFLQLVLIGTTLCVNLLHDPSAMHSAAGEYLNDVREYLGGEDGVKSMVQGLQVVVAGTTIWSGLSYAWLKSAVKILGEDEVLKRKQGFRGRMIVGGCFGSVVLLAIAVAVNDFVKSEEDAMDESHD</sequence>
<keyword evidence="3 10" id="KW-0808">Transferase</keyword>
<dbReference type="Gene3D" id="1.20.120.1760">
    <property type="match status" value="1"/>
</dbReference>
<comment type="subcellular location">
    <subcellularLocation>
        <location evidence="1">Membrane</location>
        <topology evidence="1">Multi-pass membrane protein</topology>
    </subcellularLocation>
</comment>
<evidence type="ECO:0000256" key="10">
    <source>
        <dbReference type="RuleBase" id="RU003750"/>
    </source>
</evidence>
<dbReference type="OrthoDB" id="10020554at2759"/>
<dbReference type="Pfam" id="PF01066">
    <property type="entry name" value="CDP-OH_P_transf"/>
    <property type="match status" value="1"/>
</dbReference>
<evidence type="ECO:0000256" key="6">
    <source>
        <dbReference type="ARBA" id="ARBA00023098"/>
    </source>
</evidence>
<feature type="region of interest" description="Disordered" evidence="11">
    <location>
        <begin position="72"/>
        <end position="113"/>
    </location>
</feature>
<dbReference type="EMBL" id="ML977324">
    <property type="protein sequence ID" value="KAF2115023.1"/>
    <property type="molecule type" value="Genomic_DNA"/>
</dbReference>
<dbReference type="InterPro" id="IPR043130">
    <property type="entry name" value="CDP-OH_PTrfase_TM_dom"/>
</dbReference>
<dbReference type="FunFam" id="1.20.120.1760:FF:000017">
    <property type="entry name" value="Phosphatidyl synthase"/>
    <property type="match status" value="1"/>
</dbReference>
<keyword evidence="5 12" id="KW-1133">Transmembrane helix</keyword>
<protein>
    <submittedName>
        <fullName evidence="13">CDP-alcohol phosphatidyltransferase-domain-containing protein</fullName>
    </submittedName>
</protein>
<dbReference type="InterPro" id="IPR000462">
    <property type="entry name" value="CDP-OH_P_trans"/>
</dbReference>
<feature type="compositionally biased region" description="Basic and acidic residues" evidence="11">
    <location>
        <begin position="80"/>
        <end position="91"/>
    </location>
</feature>
<dbReference type="GO" id="GO:0016020">
    <property type="term" value="C:membrane"/>
    <property type="evidence" value="ECO:0007669"/>
    <property type="project" value="UniProtKB-SubCell"/>
</dbReference>
<keyword evidence="6" id="KW-0443">Lipid metabolism</keyword>
<gene>
    <name evidence="13" type="ORF">BDV96DRAFT_576325</name>
</gene>
<comment type="similarity">
    <text evidence="10">Belongs to the CDP-alcohol phosphatidyltransferase class-I family.</text>
</comment>
<dbReference type="AlphaFoldDB" id="A0A6A5Z7J3"/>
<dbReference type="InterPro" id="IPR050324">
    <property type="entry name" value="CDP-alcohol_PTase-I"/>
</dbReference>
<evidence type="ECO:0000256" key="4">
    <source>
        <dbReference type="ARBA" id="ARBA00022692"/>
    </source>
</evidence>